<evidence type="ECO:0000256" key="4">
    <source>
        <dbReference type="ARBA" id="ARBA00022989"/>
    </source>
</evidence>
<evidence type="ECO:0000256" key="2">
    <source>
        <dbReference type="ARBA" id="ARBA00022475"/>
    </source>
</evidence>
<feature type="transmembrane region" description="Helical" evidence="7">
    <location>
        <begin position="90"/>
        <end position="109"/>
    </location>
</feature>
<dbReference type="PANTHER" id="PTHR32196">
    <property type="entry name" value="ABC TRANSPORTER PERMEASE PROTEIN YPHD-RELATED-RELATED"/>
    <property type="match status" value="1"/>
</dbReference>
<name>A0A9D2T4F6_9FIRM</name>
<keyword evidence="5 7" id="KW-0472">Membrane</keyword>
<dbReference type="PANTHER" id="PTHR32196:SF69">
    <property type="entry name" value="BRANCHED-CHAIN AMINO ACID TRANSPORT SYSTEM, PERMEASE PROTEIN"/>
    <property type="match status" value="1"/>
</dbReference>
<dbReference type="AlphaFoldDB" id="A0A9D2T4F6"/>
<evidence type="ECO:0000256" key="7">
    <source>
        <dbReference type="SAM" id="Phobius"/>
    </source>
</evidence>
<feature type="compositionally biased region" description="Basic and acidic residues" evidence="6">
    <location>
        <begin position="337"/>
        <end position="355"/>
    </location>
</feature>
<feature type="region of interest" description="Disordered" evidence="6">
    <location>
        <begin position="310"/>
        <end position="355"/>
    </location>
</feature>
<dbReference type="GO" id="GO:0005886">
    <property type="term" value="C:plasma membrane"/>
    <property type="evidence" value="ECO:0007669"/>
    <property type="project" value="UniProtKB-SubCell"/>
</dbReference>
<evidence type="ECO:0000313" key="8">
    <source>
        <dbReference type="EMBL" id="HJC46137.1"/>
    </source>
</evidence>
<evidence type="ECO:0000256" key="3">
    <source>
        <dbReference type="ARBA" id="ARBA00022692"/>
    </source>
</evidence>
<evidence type="ECO:0000256" key="5">
    <source>
        <dbReference type="ARBA" id="ARBA00023136"/>
    </source>
</evidence>
<proteinExistence type="predicted"/>
<keyword evidence="4 7" id="KW-1133">Transmembrane helix</keyword>
<keyword evidence="2" id="KW-1003">Cell membrane</keyword>
<organism evidence="8 9">
    <name type="scientific">Candidatus Faecalibacterium faecigallinarum</name>
    <dbReference type="NCBI Taxonomy" id="2838577"/>
    <lineage>
        <taxon>Bacteria</taxon>
        <taxon>Bacillati</taxon>
        <taxon>Bacillota</taxon>
        <taxon>Clostridia</taxon>
        <taxon>Eubacteriales</taxon>
        <taxon>Oscillospiraceae</taxon>
        <taxon>Faecalibacterium</taxon>
    </lineage>
</organism>
<dbReference type="InterPro" id="IPR001851">
    <property type="entry name" value="ABC_transp_permease"/>
</dbReference>
<dbReference type="GO" id="GO:0022857">
    <property type="term" value="F:transmembrane transporter activity"/>
    <property type="evidence" value="ECO:0007669"/>
    <property type="project" value="InterPro"/>
</dbReference>
<dbReference type="Proteomes" id="UP000823906">
    <property type="component" value="Unassembled WGS sequence"/>
</dbReference>
<accession>A0A9D2T4F6</accession>
<gene>
    <name evidence="8" type="ORF">H9703_08410</name>
</gene>
<keyword evidence="3 7" id="KW-0812">Transmembrane</keyword>
<feature type="transmembrane region" description="Helical" evidence="7">
    <location>
        <begin position="189"/>
        <end position="209"/>
    </location>
</feature>
<feature type="transmembrane region" description="Helical" evidence="7">
    <location>
        <begin position="221"/>
        <end position="239"/>
    </location>
</feature>
<dbReference type="Pfam" id="PF02653">
    <property type="entry name" value="BPD_transp_2"/>
    <property type="match status" value="1"/>
</dbReference>
<comment type="caution">
    <text evidence="8">The sequence shown here is derived from an EMBL/GenBank/DDBJ whole genome shotgun (WGS) entry which is preliminary data.</text>
</comment>
<evidence type="ECO:0000313" key="9">
    <source>
        <dbReference type="Proteomes" id="UP000823906"/>
    </source>
</evidence>
<dbReference type="EMBL" id="DWWN01000053">
    <property type="protein sequence ID" value="HJC46137.1"/>
    <property type="molecule type" value="Genomic_DNA"/>
</dbReference>
<sequence>MEVLARLANLPGALPGACAQGLIWGIMAIGVYLTYRILDVADLTVDNSFGTGGAVCVMALLTGQNVWTALILAFIAGLACGLVTGLLHTFMGIPAILAGILTQLALYSVNLKIMGKSNQSINVDKYDLLISLRWVKEFALHNPVIMVILISAVLIGLLYWFFGTELGCAIRATGSNPNMSRAQGINTNFNVVLGLMVSNGLVALSGALLSQYQGFADVSMGRGAIVIGLAAVIIGETIFGRIFHNFALKLVSVSIGAVVYYIVLQLVLTLGFDANLLKLLSAAVVAIFLAVPYWKGKYFTKPATKKAQKEGSSAALPQAQAVSAGAAPELKGPAHSLDQKDLSRAEAQKEEQPHA</sequence>
<evidence type="ECO:0000256" key="1">
    <source>
        <dbReference type="ARBA" id="ARBA00004651"/>
    </source>
</evidence>
<protein>
    <submittedName>
        <fullName evidence="8">ABC transporter permease</fullName>
    </submittedName>
</protein>
<feature type="transmembrane region" description="Helical" evidence="7">
    <location>
        <begin position="276"/>
        <end position="294"/>
    </location>
</feature>
<reference evidence="8" key="2">
    <citation type="submission" date="2021-04" db="EMBL/GenBank/DDBJ databases">
        <authorList>
            <person name="Gilroy R."/>
        </authorList>
    </citation>
    <scope>NUCLEOTIDE SEQUENCE</scope>
    <source>
        <strain evidence="8">ChiSjej5B23-2810</strain>
    </source>
</reference>
<feature type="transmembrane region" description="Helical" evidence="7">
    <location>
        <begin position="66"/>
        <end position="83"/>
    </location>
</feature>
<feature type="transmembrane region" description="Helical" evidence="7">
    <location>
        <begin position="246"/>
        <end position="264"/>
    </location>
</feature>
<evidence type="ECO:0000256" key="6">
    <source>
        <dbReference type="SAM" id="MobiDB-lite"/>
    </source>
</evidence>
<reference evidence="8" key="1">
    <citation type="journal article" date="2021" name="PeerJ">
        <title>Extensive microbial diversity within the chicken gut microbiome revealed by metagenomics and culture.</title>
        <authorList>
            <person name="Gilroy R."/>
            <person name="Ravi A."/>
            <person name="Getino M."/>
            <person name="Pursley I."/>
            <person name="Horton D.L."/>
            <person name="Alikhan N.F."/>
            <person name="Baker D."/>
            <person name="Gharbi K."/>
            <person name="Hall N."/>
            <person name="Watson M."/>
            <person name="Adriaenssens E.M."/>
            <person name="Foster-Nyarko E."/>
            <person name="Jarju S."/>
            <person name="Secka A."/>
            <person name="Antonio M."/>
            <person name="Oren A."/>
            <person name="Chaudhuri R.R."/>
            <person name="La Ragione R."/>
            <person name="Hildebrand F."/>
            <person name="Pallen M.J."/>
        </authorList>
    </citation>
    <scope>NUCLEOTIDE SEQUENCE</scope>
    <source>
        <strain evidence="8">ChiSjej5B23-2810</strain>
    </source>
</reference>
<dbReference type="CDD" id="cd06574">
    <property type="entry name" value="TM_PBP1_branched-chain-AA_like"/>
    <property type="match status" value="1"/>
</dbReference>
<feature type="transmembrane region" description="Helical" evidence="7">
    <location>
        <begin position="12"/>
        <end position="35"/>
    </location>
</feature>
<feature type="transmembrane region" description="Helical" evidence="7">
    <location>
        <begin position="144"/>
        <end position="162"/>
    </location>
</feature>
<comment type="subcellular location">
    <subcellularLocation>
        <location evidence="1">Cell membrane</location>
        <topology evidence="1">Multi-pass membrane protein</topology>
    </subcellularLocation>
</comment>